<dbReference type="GO" id="GO:0043829">
    <property type="term" value="F:tRNA-specific adenosine-37 deaminase activity"/>
    <property type="evidence" value="ECO:0007669"/>
    <property type="project" value="TreeGrafter"/>
</dbReference>
<dbReference type="Pfam" id="PF02137">
    <property type="entry name" value="A_deamin"/>
    <property type="match status" value="1"/>
</dbReference>
<evidence type="ECO:0000259" key="1">
    <source>
        <dbReference type="PROSITE" id="PS50141"/>
    </source>
</evidence>
<dbReference type="GeneID" id="19975048"/>
<dbReference type="PANTHER" id="PTHR47803">
    <property type="entry name" value="TRNA-SPECIFIC ADENOSINE DEAMINASE 1"/>
    <property type="match status" value="1"/>
</dbReference>
<keyword evidence="3" id="KW-1185">Reference proteome</keyword>
<dbReference type="AlphaFoldDB" id="W2RP35"/>
<dbReference type="Proteomes" id="UP000030752">
    <property type="component" value="Unassembled WGS sequence"/>
</dbReference>
<dbReference type="PROSITE" id="PS50141">
    <property type="entry name" value="A_DEAMIN_EDITASE"/>
    <property type="match status" value="1"/>
</dbReference>
<gene>
    <name evidence="2" type="ORF">HMPREF1541_07709</name>
</gene>
<dbReference type="PANTHER" id="PTHR47803:SF1">
    <property type="entry name" value="TRNA-SPECIFIC ADENOSINE DEAMINASE 1"/>
    <property type="match status" value="1"/>
</dbReference>
<dbReference type="RefSeq" id="XP_008720254.1">
    <property type="nucleotide sequence ID" value="XM_008722032.1"/>
</dbReference>
<dbReference type="InterPro" id="IPR002466">
    <property type="entry name" value="A_deamin"/>
</dbReference>
<feature type="domain" description="A to I editase" evidence="1">
    <location>
        <begin position="56"/>
        <end position="368"/>
    </location>
</feature>
<dbReference type="eggNOG" id="KOG2777">
    <property type="taxonomic scope" value="Eukaryota"/>
</dbReference>
<evidence type="ECO:0000313" key="3">
    <source>
        <dbReference type="Proteomes" id="UP000030752"/>
    </source>
</evidence>
<proteinExistence type="predicted"/>
<dbReference type="HOGENOM" id="CLU_005382_2_1_1"/>
<dbReference type="EMBL" id="KB822723">
    <property type="protein sequence ID" value="ETN38085.1"/>
    <property type="molecule type" value="Genomic_DNA"/>
</dbReference>
<organism evidence="2 3">
    <name type="scientific">Cyphellophora europaea (strain CBS 101466)</name>
    <name type="common">Phialophora europaea</name>
    <dbReference type="NCBI Taxonomy" id="1220924"/>
    <lineage>
        <taxon>Eukaryota</taxon>
        <taxon>Fungi</taxon>
        <taxon>Dikarya</taxon>
        <taxon>Ascomycota</taxon>
        <taxon>Pezizomycotina</taxon>
        <taxon>Eurotiomycetes</taxon>
        <taxon>Chaetothyriomycetidae</taxon>
        <taxon>Chaetothyriales</taxon>
        <taxon>Cyphellophoraceae</taxon>
        <taxon>Cyphellophora</taxon>
    </lineage>
</organism>
<dbReference type="FunCoup" id="W2RP35">
    <property type="interactions" value="256"/>
</dbReference>
<name>W2RP35_CYPE1</name>
<dbReference type="SMART" id="SM00552">
    <property type="entry name" value="ADEAMc"/>
    <property type="match status" value="1"/>
</dbReference>
<dbReference type="GO" id="GO:0002100">
    <property type="term" value="P:tRNA wobble adenosine to inosine editing"/>
    <property type="evidence" value="ECO:0007669"/>
    <property type="project" value="InterPro"/>
</dbReference>
<dbReference type="InterPro" id="IPR042935">
    <property type="entry name" value="Tad1"/>
</dbReference>
<dbReference type="GO" id="GO:0003723">
    <property type="term" value="F:RNA binding"/>
    <property type="evidence" value="ECO:0007669"/>
    <property type="project" value="InterPro"/>
</dbReference>
<dbReference type="InParanoid" id="W2RP35"/>
<dbReference type="OrthoDB" id="10268011at2759"/>
<accession>W2RP35</accession>
<evidence type="ECO:0000313" key="2">
    <source>
        <dbReference type="EMBL" id="ETN38085.1"/>
    </source>
</evidence>
<dbReference type="VEuPathDB" id="FungiDB:HMPREF1541_07709"/>
<dbReference type="STRING" id="1220924.W2RP35"/>
<sequence>MTSLAEKVAQAALDCFSALPQKCKPRTAAGGRKEWTPLAAVVISRGHDDAIVECLSLGTGTKCLPAVAVPNCHGAVLHDSHAEVLALRGFNRWLLQEIHYQLVNLNYTSPYLIRQIPREGDRHSKPFRLADDVSLYFFATEAPCGDASMELLIGSKTPEDAIPWELPSSDSSLPGRGHFSILGAVRRKPARADAQASMSKSCSDKLAIKQATSILSFPVDLLVQRTPNTFLSALIIPSSQYNETGYHRAFGPTGRMQSIDSDNVLFFNVISLPHNAVRFQFEKRRNDLEPAKASNVSALWIRGYNEIAGHSIEVLLNGVKQGFKQFEHHRGKESMVCRKQMWLQGSIIIRLLQVDALNDGTLSYKNAKNDPARSACVEIRNTATQRLGNWHKNAGDDAWTLT</sequence>
<reference evidence="2 3" key="1">
    <citation type="submission" date="2013-03" db="EMBL/GenBank/DDBJ databases">
        <title>The Genome Sequence of Phialophora europaea CBS 101466.</title>
        <authorList>
            <consortium name="The Broad Institute Genomics Platform"/>
            <person name="Cuomo C."/>
            <person name="de Hoog S."/>
            <person name="Gorbushina A."/>
            <person name="Walker B."/>
            <person name="Young S.K."/>
            <person name="Zeng Q."/>
            <person name="Gargeya S."/>
            <person name="Fitzgerald M."/>
            <person name="Haas B."/>
            <person name="Abouelleil A."/>
            <person name="Allen A.W."/>
            <person name="Alvarado L."/>
            <person name="Arachchi H.M."/>
            <person name="Berlin A.M."/>
            <person name="Chapman S.B."/>
            <person name="Gainer-Dewar J."/>
            <person name="Goldberg J."/>
            <person name="Griggs A."/>
            <person name="Gujja S."/>
            <person name="Hansen M."/>
            <person name="Howarth C."/>
            <person name="Imamovic A."/>
            <person name="Ireland A."/>
            <person name="Larimer J."/>
            <person name="McCowan C."/>
            <person name="Murphy C."/>
            <person name="Pearson M."/>
            <person name="Poon T.W."/>
            <person name="Priest M."/>
            <person name="Roberts A."/>
            <person name="Saif S."/>
            <person name="Shea T."/>
            <person name="Sisk P."/>
            <person name="Sykes S."/>
            <person name="Wortman J."/>
            <person name="Nusbaum C."/>
            <person name="Birren B."/>
        </authorList>
    </citation>
    <scope>NUCLEOTIDE SEQUENCE [LARGE SCALE GENOMIC DNA]</scope>
    <source>
        <strain evidence="2 3">CBS 101466</strain>
    </source>
</reference>
<protein>
    <recommendedName>
        <fullName evidence="1">A to I editase domain-containing protein</fullName>
    </recommendedName>
</protein>